<dbReference type="InterPro" id="IPR029044">
    <property type="entry name" value="Nucleotide-diphossugar_trans"/>
</dbReference>
<gene>
    <name evidence="1" type="ORF">UFOPK1689_01073</name>
</gene>
<dbReference type="Gene3D" id="1.20.120.1910">
    <property type="entry name" value="Cysteine-tRNA ligase, C-terminal anti-codon recognition domain"/>
    <property type="match status" value="1"/>
</dbReference>
<sequence>MPNPDSLGSTSQVPDSVQQIAQLRFDARAAKDYALADKYRDQLLREGYEVVDVEGGFELHPKKPYITLPYPRDIRPINLEKKITACLIVDGFTDDAVETVNAIKENSDCGIAIIAIGDAGRLPEVMDKRTYLIAVNPGAAWGDCANVFLEKVQSPYVVIMDPSTRMIGDAITPVVAELEKGEYVCVGWRGGLVNIDDQWRSVDDKGDGEVDVLFSYFMAFNREAMIEVGGFNPRALYYRNADMEYSLKIRQAGGKLLQMQLPLEQARHHGYHDVDPEFREIQSKKNYDRILDKYRGKTAILSPRR</sequence>
<organism evidence="1">
    <name type="scientific">freshwater metagenome</name>
    <dbReference type="NCBI Taxonomy" id="449393"/>
    <lineage>
        <taxon>unclassified sequences</taxon>
        <taxon>metagenomes</taxon>
        <taxon>ecological metagenomes</taxon>
    </lineage>
</organism>
<dbReference type="GO" id="GO:0006418">
    <property type="term" value="P:tRNA aminoacylation for protein translation"/>
    <property type="evidence" value="ECO:0007669"/>
    <property type="project" value="InterPro"/>
</dbReference>
<dbReference type="EMBL" id="CAEZTN010000059">
    <property type="protein sequence ID" value="CAB4577662.1"/>
    <property type="molecule type" value="Genomic_DNA"/>
</dbReference>
<protein>
    <submittedName>
        <fullName evidence="1">Unannotated protein</fullName>
    </submittedName>
</protein>
<reference evidence="1" key="1">
    <citation type="submission" date="2020-05" db="EMBL/GenBank/DDBJ databases">
        <authorList>
            <person name="Chiriac C."/>
            <person name="Salcher M."/>
            <person name="Ghai R."/>
            <person name="Kavagutti S V."/>
        </authorList>
    </citation>
    <scope>NUCLEOTIDE SEQUENCE</scope>
</reference>
<evidence type="ECO:0000313" key="1">
    <source>
        <dbReference type="EMBL" id="CAB4577662.1"/>
    </source>
</evidence>
<dbReference type="SUPFAM" id="SSF53448">
    <property type="entry name" value="Nucleotide-diphospho-sugar transferases"/>
    <property type="match status" value="1"/>
</dbReference>
<dbReference type="AlphaFoldDB" id="A0A6J6EMN4"/>
<dbReference type="SUPFAM" id="SSF47323">
    <property type="entry name" value="Anticodon-binding domain of a subclass of class I aminoacyl-tRNA synthetases"/>
    <property type="match status" value="1"/>
</dbReference>
<accession>A0A6J6EMN4</accession>
<dbReference type="GO" id="GO:0004812">
    <property type="term" value="F:aminoacyl-tRNA ligase activity"/>
    <property type="evidence" value="ECO:0007669"/>
    <property type="project" value="InterPro"/>
</dbReference>
<name>A0A6J6EMN4_9ZZZZ</name>
<proteinExistence type="predicted"/>
<dbReference type="Gene3D" id="3.90.550.10">
    <property type="entry name" value="Spore Coat Polysaccharide Biosynthesis Protein SpsA, Chain A"/>
    <property type="match status" value="1"/>
</dbReference>
<dbReference type="GO" id="GO:0005524">
    <property type="term" value="F:ATP binding"/>
    <property type="evidence" value="ECO:0007669"/>
    <property type="project" value="InterPro"/>
</dbReference>
<dbReference type="InterPro" id="IPR009080">
    <property type="entry name" value="tRNAsynth_Ia_anticodon-bd"/>
</dbReference>